<feature type="compositionally biased region" description="Basic residues" evidence="7">
    <location>
        <begin position="158"/>
        <end position="167"/>
    </location>
</feature>
<evidence type="ECO:0000256" key="9">
    <source>
        <dbReference type="SAM" id="SignalP"/>
    </source>
</evidence>
<evidence type="ECO:0000256" key="8">
    <source>
        <dbReference type="SAM" id="Phobius"/>
    </source>
</evidence>
<comment type="subcellular location">
    <subcellularLocation>
        <location evidence="1">Membrane</location>
        <topology evidence="1">Multi-pass membrane protein</topology>
    </subcellularLocation>
</comment>
<dbReference type="PANTHER" id="PTHR32361">
    <property type="entry name" value="FERRIC/CUPRIC REDUCTASE TRANSMEMBRANE COMPONENT"/>
    <property type="match status" value="1"/>
</dbReference>
<feature type="transmembrane region" description="Helical" evidence="8">
    <location>
        <begin position="406"/>
        <end position="428"/>
    </location>
</feature>
<feature type="region of interest" description="Disordered" evidence="7">
    <location>
        <begin position="140"/>
        <end position="185"/>
    </location>
</feature>
<dbReference type="GO" id="GO:0006879">
    <property type="term" value="P:intracellular iron ion homeostasis"/>
    <property type="evidence" value="ECO:0007669"/>
    <property type="project" value="TreeGrafter"/>
</dbReference>
<feature type="transmembrane region" description="Helical" evidence="8">
    <location>
        <begin position="635"/>
        <end position="660"/>
    </location>
</feature>
<feature type="transmembrane region" description="Helical" evidence="8">
    <location>
        <begin position="435"/>
        <end position="455"/>
    </location>
</feature>
<dbReference type="GO" id="GO:0000293">
    <property type="term" value="F:ferric-chelate reductase activity"/>
    <property type="evidence" value="ECO:0007669"/>
    <property type="project" value="TreeGrafter"/>
</dbReference>
<dbReference type="GO" id="GO:0006826">
    <property type="term" value="P:iron ion transport"/>
    <property type="evidence" value="ECO:0007669"/>
    <property type="project" value="TreeGrafter"/>
</dbReference>
<feature type="region of interest" description="Disordered" evidence="7">
    <location>
        <begin position="552"/>
        <end position="590"/>
    </location>
</feature>
<evidence type="ECO:0000256" key="7">
    <source>
        <dbReference type="SAM" id="MobiDB-lite"/>
    </source>
</evidence>
<keyword evidence="4 8" id="KW-1133">Transmembrane helix</keyword>
<dbReference type="Proteomes" id="UP000186583">
    <property type="component" value="Unassembled WGS sequence"/>
</dbReference>
<dbReference type="PANTHER" id="PTHR32361:SF9">
    <property type="entry name" value="FERRIC REDUCTASE TRANSMEMBRANE COMPONENT 3-RELATED"/>
    <property type="match status" value="1"/>
</dbReference>
<dbReference type="SUPFAM" id="SSF52343">
    <property type="entry name" value="Ferredoxin reductase-like, C-terminal NADP-linked domain"/>
    <property type="match status" value="1"/>
</dbReference>
<dbReference type="InterPro" id="IPR039261">
    <property type="entry name" value="FNR_nucleotide-bd"/>
</dbReference>
<keyword evidence="9" id="KW-0732">Signal</keyword>
<dbReference type="SFLD" id="SFLDG01168">
    <property type="entry name" value="Ferric_reductase_subgroup_(FRE"/>
    <property type="match status" value="1"/>
</dbReference>
<dbReference type="InterPro" id="IPR051410">
    <property type="entry name" value="Ferric/Cupric_Reductase"/>
</dbReference>
<comment type="caution">
    <text evidence="11">The sequence shown here is derived from an EMBL/GenBank/DDBJ whole genome shotgun (WGS) entry which is preliminary data.</text>
</comment>
<feature type="transmembrane region" description="Helical" evidence="8">
    <location>
        <begin position="292"/>
        <end position="313"/>
    </location>
</feature>
<feature type="transmembrane region" description="Helical" evidence="8">
    <location>
        <begin position="226"/>
        <end position="247"/>
    </location>
</feature>
<feature type="transmembrane region" description="Helical" evidence="8">
    <location>
        <begin position="372"/>
        <end position="394"/>
    </location>
</feature>
<evidence type="ECO:0000256" key="1">
    <source>
        <dbReference type="ARBA" id="ARBA00004141"/>
    </source>
</evidence>
<dbReference type="GO" id="GO:0005886">
    <property type="term" value="C:plasma membrane"/>
    <property type="evidence" value="ECO:0007669"/>
    <property type="project" value="TreeGrafter"/>
</dbReference>
<dbReference type="CDD" id="cd06186">
    <property type="entry name" value="NOX_Duox_like_FAD_NADP"/>
    <property type="match status" value="1"/>
</dbReference>
<keyword evidence="3 8" id="KW-0812">Transmembrane</keyword>
<evidence type="ECO:0000256" key="2">
    <source>
        <dbReference type="ARBA" id="ARBA00022448"/>
    </source>
</evidence>
<dbReference type="OrthoDB" id="17725at2759"/>
<dbReference type="SFLD" id="SFLDS00052">
    <property type="entry name" value="Ferric_Reductase_Domain"/>
    <property type="match status" value="1"/>
</dbReference>
<keyword evidence="12" id="KW-1185">Reference proteome</keyword>
<keyword evidence="5" id="KW-0406">Ion transport</keyword>
<accession>A0A1Q8S3K6</accession>
<dbReference type="Pfam" id="PF01794">
    <property type="entry name" value="Ferric_reduct"/>
    <property type="match status" value="1"/>
</dbReference>
<evidence type="ECO:0000259" key="10">
    <source>
        <dbReference type="Pfam" id="PF01794"/>
    </source>
</evidence>
<evidence type="ECO:0000313" key="12">
    <source>
        <dbReference type="Proteomes" id="UP000186583"/>
    </source>
</evidence>
<feature type="transmembrane region" description="Helical" evidence="8">
    <location>
        <begin position="461"/>
        <end position="478"/>
    </location>
</feature>
<evidence type="ECO:0000256" key="5">
    <source>
        <dbReference type="ARBA" id="ARBA00023065"/>
    </source>
</evidence>
<dbReference type="EMBL" id="MPGH01000022">
    <property type="protein sequence ID" value="OLN96039.1"/>
    <property type="molecule type" value="Genomic_DNA"/>
</dbReference>
<dbReference type="InterPro" id="IPR013130">
    <property type="entry name" value="Fe3_Rdtase_TM_dom"/>
</dbReference>
<dbReference type="GO" id="GO:0015677">
    <property type="term" value="P:copper ion import"/>
    <property type="evidence" value="ECO:0007669"/>
    <property type="project" value="TreeGrafter"/>
</dbReference>
<feature type="domain" description="Ferric oxidoreductase" evidence="10">
    <location>
        <begin position="334"/>
        <end position="450"/>
    </location>
</feature>
<feature type="compositionally biased region" description="Polar residues" evidence="7">
    <location>
        <begin position="174"/>
        <end position="185"/>
    </location>
</feature>
<protein>
    <submittedName>
        <fullName evidence="11">Ferric reductase transmembrane component 3-like protein 2</fullName>
    </submittedName>
</protein>
<proteinExistence type="predicted"/>
<feature type="chain" id="PRO_5010174135" evidence="9">
    <location>
        <begin position="22"/>
        <end position="763"/>
    </location>
</feature>
<evidence type="ECO:0000256" key="6">
    <source>
        <dbReference type="ARBA" id="ARBA00023136"/>
    </source>
</evidence>
<gene>
    <name evidence="11" type="ORF">CCHL11_03286</name>
</gene>
<feature type="compositionally biased region" description="Polar residues" evidence="7">
    <location>
        <begin position="144"/>
        <end position="157"/>
    </location>
</feature>
<evidence type="ECO:0000313" key="11">
    <source>
        <dbReference type="EMBL" id="OLN96039.1"/>
    </source>
</evidence>
<name>A0A1Q8S3K6_9PEZI</name>
<evidence type="ECO:0000256" key="3">
    <source>
        <dbReference type="ARBA" id="ARBA00022692"/>
    </source>
</evidence>
<keyword evidence="6 8" id="KW-0472">Membrane</keyword>
<reference evidence="11 12" key="1">
    <citation type="submission" date="2016-11" db="EMBL/GenBank/DDBJ databases">
        <title>Draft Genome Assembly of Colletotrichum chlorophyti a pathogen of herbaceous plants.</title>
        <authorList>
            <person name="Gan P."/>
            <person name="Narusaka M."/>
            <person name="Tsushima A."/>
            <person name="Narusaka Y."/>
            <person name="Takano Y."/>
            <person name="Shirasu K."/>
        </authorList>
    </citation>
    <scope>NUCLEOTIDE SEQUENCE [LARGE SCALE GENOMIC DNA]</scope>
    <source>
        <strain evidence="11 12">NTL11</strain>
    </source>
</reference>
<dbReference type="AlphaFoldDB" id="A0A1Q8S3K6"/>
<sequence length="763" mass="84062">MSKKHLLIGIIAGLHPVAVLGDGRGLIGWGKTMYHPTCAFACRGVIKACPLLCTPTHGGEVHGMGHSTTTTPPECFTSDPAFLRTMALCLDTYCPLSDDPPRSLLEDYWAAHLATGTVGNYKWKPAISYAEALMAAREDEAQVASGNGTNATDTTQHGGHRRLKARHDHGGSEDSGTPTLGTNSVLPTIKAKKPLNVTSFIAETDWQKQYNGMMSFEINENGHSTYSIIVMLVALFLPVVLSLSRFFPRLTRSRTWSWLNSTLVHPIVFGTKHREPVAVKVGGGIVPTRGQAIYIAIISFLNIVFLLAPYHMIQPQGTFGSAQEQEISVIGNRAGNLALGNMVAIFFFSARNNPLLLLSDWSHGTYLLLHRWLGYWTIIHTVLHSIMLLVYYKMFGDYAAEEAKLYWIWGIVGTIAAVLIWPASLLVVRQRFYELFLSVHHLLVALFLVGFYYHIWYCYTYNWGYEIWAFVAIAVWSIDRLWRLARMAFNGVRTAVITPVEGSDGEYFRIEINDVHAHGVVYLCFPTLSWRFWENHPFSVASSFSGGYVKAPTRDQTPAEDSEKSIAESPLESPQVTKEVDRNPDQSNRALGPRATFLARGLAGMTAKLAARLAATGGPLRIPVLLEGSYHSNATASLSHCTSLLCIAGGVGVTAVLPILRSFEAPRRSRLVWGLRNNSLVRGLGPELEQLSKHVEVTISVGERVSIETILREELARGGEKGPVGIVVCGPPSMADEVRRKVSELGRTGAGKAFVLIDEAFSW</sequence>
<feature type="signal peptide" evidence="9">
    <location>
        <begin position="1"/>
        <end position="21"/>
    </location>
</feature>
<organism evidence="11 12">
    <name type="scientific">Colletotrichum chlorophyti</name>
    <dbReference type="NCBI Taxonomy" id="708187"/>
    <lineage>
        <taxon>Eukaryota</taxon>
        <taxon>Fungi</taxon>
        <taxon>Dikarya</taxon>
        <taxon>Ascomycota</taxon>
        <taxon>Pezizomycotina</taxon>
        <taxon>Sordariomycetes</taxon>
        <taxon>Hypocreomycetidae</taxon>
        <taxon>Glomerellales</taxon>
        <taxon>Glomerellaceae</taxon>
        <taxon>Colletotrichum</taxon>
    </lineage>
</organism>
<evidence type="ECO:0000256" key="4">
    <source>
        <dbReference type="ARBA" id="ARBA00022989"/>
    </source>
</evidence>
<feature type="transmembrane region" description="Helical" evidence="8">
    <location>
        <begin position="333"/>
        <end position="351"/>
    </location>
</feature>
<dbReference type="Gene3D" id="3.40.50.80">
    <property type="entry name" value="Nucleotide-binding domain of ferredoxin-NADP reductase (FNR) module"/>
    <property type="match status" value="2"/>
</dbReference>
<dbReference type="STRING" id="708187.A0A1Q8S3K6"/>
<keyword evidence="2" id="KW-0813">Transport</keyword>